<feature type="transmembrane region" description="Helical" evidence="2">
    <location>
        <begin position="171"/>
        <end position="193"/>
    </location>
</feature>
<dbReference type="InterPro" id="IPR029787">
    <property type="entry name" value="Nucleotide_cyclase"/>
</dbReference>
<organism evidence="5 6">
    <name type="scientific">Cryobacterium glucosi</name>
    <dbReference type="NCBI Taxonomy" id="1259175"/>
    <lineage>
        <taxon>Bacteria</taxon>
        <taxon>Bacillati</taxon>
        <taxon>Actinomycetota</taxon>
        <taxon>Actinomycetes</taxon>
        <taxon>Micrococcales</taxon>
        <taxon>Microbacteriaceae</taxon>
        <taxon>Cryobacterium</taxon>
    </lineage>
</organism>
<evidence type="ECO:0000256" key="1">
    <source>
        <dbReference type="SAM" id="MobiDB-lite"/>
    </source>
</evidence>
<name>A0ABY2IU64_9MICO</name>
<dbReference type="SUPFAM" id="SSF141868">
    <property type="entry name" value="EAL domain-like"/>
    <property type="match status" value="1"/>
</dbReference>
<feature type="transmembrane region" description="Helical" evidence="2">
    <location>
        <begin position="75"/>
        <end position="93"/>
    </location>
</feature>
<dbReference type="CDD" id="cd01948">
    <property type="entry name" value="EAL"/>
    <property type="match status" value="1"/>
</dbReference>
<accession>A0ABY2IU64</accession>
<dbReference type="InterPro" id="IPR001633">
    <property type="entry name" value="EAL_dom"/>
</dbReference>
<dbReference type="Pfam" id="PF00563">
    <property type="entry name" value="EAL"/>
    <property type="match status" value="1"/>
</dbReference>
<dbReference type="Gene3D" id="3.20.20.450">
    <property type="entry name" value="EAL domain"/>
    <property type="match status" value="1"/>
</dbReference>
<feature type="transmembrane region" description="Helical" evidence="2">
    <location>
        <begin position="15"/>
        <end position="33"/>
    </location>
</feature>
<dbReference type="PANTHER" id="PTHR44757:SF2">
    <property type="entry name" value="BIOFILM ARCHITECTURE MAINTENANCE PROTEIN MBAA"/>
    <property type="match status" value="1"/>
</dbReference>
<feature type="transmembrane region" description="Helical" evidence="2">
    <location>
        <begin position="39"/>
        <end position="63"/>
    </location>
</feature>
<dbReference type="SMART" id="SM00052">
    <property type="entry name" value="EAL"/>
    <property type="match status" value="1"/>
</dbReference>
<sequence>MTAVVTPRRQGLDRWMLWALWLIIAAHVASLVLRAPADYVSSAFILLGVLAAAAPLIVCWVAVARTRSNRLQARLAASAVTVFVIGNGFFAAADLPAGDWVPVLAALAQLCYLAFYPLMLAALFTVVRHQLRSLSLAIALDCVVGGLGAAAVVSAVLGPVLAVGAQGPPSISTFVGIASPVLDLVIVAAVVAIAASPILMAGQSWILLVGGLLSFAAGDILFALGKLNGTYVVGHWLDAGWSIGLALVATWLRTAATPDTDDEGTGDGGTAERGTDAADRPGASASGSGVLAVPVVATIAGLAVLLVSSRHGESQVTVGLAAATLVVSSARTVIAFRELGRMGDLARLARSDDLTGLPNRRALYAEVPARLALGGRNALLLLDLDRFKEVNDSLGHDVGDVLLVQVGLRIGAQLGADDLLVRLGGDEFAIFLRDSGREEAEVVAMKVQSALAAPHTLEGISLQSSASIGIALSPEHGESLGILMRKADMAMYRAKVRRGGHRVYHPVDDSHGDTRLRTLEELRAALVTNQLVLHYQPKVELSGGEVRGVEALVRWNHPKRGLLYPSEFLELVEDAGLMQTLTERVLELAFDQAAVWHRRGERLTIAVNLAASSLLDSGLPERVGVMLTARDLPATALMFEITEAFLLDDRGRASDILGRLRARGIRIAVDDFGVGYSSLAYLRELPIDELKLDRSFVAPLNGDKRAAAVVSSSIHLAHSLGLRMVAEGVEDAEAYAQLARFGCDQAQGYHVSPPVPAAVLDEWLAARLTADAGTVQA</sequence>
<evidence type="ECO:0000313" key="6">
    <source>
        <dbReference type="Proteomes" id="UP000297604"/>
    </source>
</evidence>
<dbReference type="InterPro" id="IPR035919">
    <property type="entry name" value="EAL_sf"/>
</dbReference>
<dbReference type="RefSeq" id="WP_134447080.1">
    <property type="nucleotide sequence ID" value="NZ_SOFS01000009.1"/>
</dbReference>
<dbReference type="InterPro" id="IPR052155">
    <property type="entry name" value="Biofilm_reg_signaling"/>
</dbReference>
<feature type="domain" description="EAL" evidence="3">
    <location>
        <begin position="515"/>
        <end position="768"/>
    </location>
</feature>
<evidence type="ECO:0000256" key="2">
    <source>
        <dbReference type="SAM" id="Phobius"/>
    </source>
</evidence>
<dbReference type="SUPFAM" id="SSF55073">
    <property type="entry name" value="Nucleotide cyclase"/>
    <property type="match status" value="1"/>
</dbReference>
<feature type="domain" description="GGDEF" evidence="4">
    <location>
        <begin position="375"/>
        <end position="508"/>
    </location>
</feature>
<dbReference type="SMART" id="SM00267">
    <property type="entry name" value="GGDEF"/>
    <property type="match status" value="1"/>
</dbReference>
<gene>
    <name evidence="5" type="ORF">E3O46_02500</name>
</gene>
<keyword evidence="2" id="KW-1133">Transmembrane helix</keyword>
<feature type="transmembrane region" description="Helical" evidence="2">
    <location>
        <begin position="290"/>
        <end position="308"/>
    </location>
</feature>
<dbReference type="PROSITE" id="PS50887">
    <property type="entry name" value="GGDEF"/>
    <property type="match status" value="1"/>
</dbReference>
<feature type="transmembrane region" description="Helical" evidence="2">
    <location>
        <begin position="138"/>
        <end position="165"/>
    </location>
</feature>
<reference evidence="5 6" key="1">
    <citation type="submission" date="2019-03" db="EMBL/GenBank/DDBJ databases">
        <title>Genomics of glacier-inhabiting Cryobacterium strains.</title>
        <authorList>
            <person name="Liu Q."/>
            <person name="Xin Y.-H."/>
        </authorList>
    </citation>
    <scope>NUCLEOTIDE SEQUENCE [LARGE SCALE GENOMIC DNA]</scope>
    <source>
        <strain evidence="5 6">MDB1-5</strain>
    </source>
</reference>
<dbReference type="PROSITE" id="PS50883">
    <property type="entry name" value="EAL"/>
    <property type="match status" value="1"/>
</dbReference>
<dbReference type="PANTHER" id="PTHR44757">
    <property type="entry name" value="DIGUANYLATE CYCLASE DGCP"/>
    <property type="match status" value="1"/>
</dbReference>
<dbReference type="CDD" id="cd01949">
    <property type="entry name" value="GGDEF"/>
    <property type="match status" value="1"/>
</dbReference>
<dbReference type="Proteomes" id="UP000297604">
    <property type="component" value="Unassembled WGS sequence"/>
</dbReference>
<dbReference type="Gene3D" id="3.30.70.270">
    <property type="match status" value="1"/>
</dbReference>
<feature type="transmembrane region" description="Helical" evidence="2">
    <location>
        <begin position="314"/>
        <end position="334"/>
    </location>
</feature>
<comment type="caution">
    <text evidence="5">The sequence shown here is derived from an EMBL/GenBank/DDBJ whole genome shotgun (WGS) entry which is preliminary data.</text>
</comment>
<keyword evidence="2" id="KW-0812">Transmembrane</keyword>
<dbReference type="InterPro" id="IPR043128">
    <property type="entry name" value="Rev_trsase/Diguanyl_cyclase"/>
</dbReference>
<dbReference type="NCBIfam" id="TIGR00254">
    <property type="entry name" value="GGDEF"/>
    <property type="match status" value="1"/>
</dbReference>
<dbReference type="InterPro" id="IPR000160">
    <property type="entry name" value="GGDEF_dom"/>
</dbReference>
<dbReference type="Pfam" id="PF00990">
    <property type="entry name" value="GGDEF"/>
    <property type="match status" value="1"/>
</dbReference>
<dbReference type="EMBL" id="SOFS01000009">
    <property type="protein sequence ID" value="TFC23002.1"/>
    <property type="molecule type" value="Genomic_DNA"/>
</dbReference>
<feature type="transmembrane region" description="Helical" evidence="2">
    <location>
        <begin position="205"/>
        <end position="225"/>
    </location>
</feature>
<evidence type="ECO:0000259" key="4">
    <source>
        <dbReference type="PROSITE" id="PS50887"/>
    </source>
</evidence>
<evidence type="ECO:0000259" key="3">
    <source>
        <dbReference type="PROSITE" id="PS50883"/>
    </source>
</evidence>
<keyword evidence="6" id="KW-1185">Reference proteome</keyword>
<proteinExistence type="predicted"/>
<keyword evidence="2" id="KW-0472">Membrane</keyword>
<protein>
    <submittedName>
        <fullName evidence="5">EAL domain-containing protein</fullName>
    </submittedName>
</protein>
<evidence type="ECO:0000313" key="5">
    <source>
        <dbReference type="EMBL" id="TFC23002.1"/>
    </source>
</evidence>
<feature type="region of interest" description="Disordered" evidence="1">
    <location>
        <begin position="258"/>
        <end position="287"/>
    </location>
</feature>
<feature type="transmembrane region" description="Helical" evidence="2">
    <location>
        <begin position="105"/>
        <end position="126"/>
    </location>
</feature>